<dbReference type="AlphaFoldDB" id="A0A6S6TL08"/>
<name>A0A6S6TL08_9BACT</name>
<protein>
    <recommendedName>
        <fullName evidence="5">Mut7-C RNAse domain-containing protein</fullName>
    </recommendedName>
</protein>
<dbReference type="EMBL" id="CACVAU010000063">
    <property type="protein sequence ID" value="CAA6821512.1"/>
    <property type="molecule type" value="Genomic_DNA"/>
</dbReference>
<evidence type="ECO:0000259" key="3">
    <source>
        <dbReference type="Pfam" id="PF14451"/>
    </source>
</evidence>
<dbReference type="InterPro" id="IPR002782">
    <property type="entry name" value="Mut7-C_RNAse_dom"/>
</dbReference>
<evidence type="ECO:0008006" key="5">
    <source>
        <dbReference type="Google" id="ProtNLM"/>
    </source>
</evidence>
<feature type="domain" description="Ubiquitin Mut7-C" evidence="3">
    <location>
        <begin position="112"/>
        <end position="180"/>
    </location>
</feature>
<sequence length="344" mass="39536">MPFYLSPQTLKKQTKILVKNWKHSSITTAKSRTLLCQLYGYGNSHEYQKFQKEKGLNFSTINKASFSLYYKTFIQKLSALADINETQAQKIIHLLWSDYLKDNLDISTKLYTASFYFYGACLDFVDAEVFKYDFNDNPSVKDAIEAIGVPHVEVGHILVNGQAKGFDRRLKENDKVEVYGQSISSTLPFKPQKISFLLDVHLGTLARYLRMAGFDALYESKDYGDAFLAEVASSDEHIMLSRDIGLLKRGKLDYGHWVRHTDPKEQFKEIVKLYGLEESFKPMSRCISCNEAINAVEKTAIESLVPSKVYAWKEDFFQCSSCAKVYWEGSHYENMMMFLDEVSL</sequence>
<reference evidence="4" key="1">
    <citation type="submission" date="2020-01" db="EMBL/GenBank/DDBJ databases">
        <authorList>
            <person name="Meier V. D."/>
            <person name="Meier V D."/>
        </authorList>
    </citation>
    <scope>NUCLEOTIDE SEQUENCE</scope>
    <source>
        <strain evidence="4">HLG_WM_MAG_05</strain>
    </source>
</reference>
<keyword evidence="1" id="KW-0694">RNA-binding</keyword>
<dbReference type="GO" id="GO:0003723">
    <property type="term" value="F:RNA binding"/>
    <property type="evidence" value="ECO:0007669"/>
    <property type="project" value="UniProtKB-KW"/>
</dbReference>
<dbReference type="PANTHER" id="PTHR39081">
    <property type="entry name" value="MUT7-C DOMAIN-CONTAINING PROTEIN"/>
    <property type="match status" value="1"/>
</dbReference>
<dbReference type="PANTHER" id="PTHR39081:SF1">
    <property type="entry name" value="MUT7-C RNASE DOMAIN-CONTAINING PROTEIN"/>
    <property type="match status" value="1"/>
</dbReference>
<dbReference type="Pfam" id="PF14451">
    <property type="entry name" value="Ub-Mut7C"/>
    <property type="match status" value="1"/>
</dbReference>
<dbReference type="PROSITE" id="PS50889">
    <property type="entry name" value="S4"/>
    <property type="match status" value="1"/>
</dbReference>
<organism evidence="4">
    <name type="scientific">uncultured Sulfurovum sp</name>
    <dbReference type="NCBI Taxonomy" id="269237"/>
    <lineage>
        <taxon>Bacteria</taxon>
        <taxon>Pseudomonadati</taxon>
        <taxon>Campylobacterota</taxon>
        <taxon>Epsilonproteobacteria</taxon>
        <taxon>Campylobacterales</taxon>
        <taxon>Sulfurovaceae</taxon>
        <taxon>Sulfurovum</taxon>
        <taxon>environmental samples</taxon>
    </lineage>
</organism>
<gene>
    <name evidence="4" type="ORF">HELGO_WM5514</name>
</gene>
<evidence type="ECO:0000313" key="4">
    <source>
        <dbReference type="EMBL" id="CAA6821512.1"/>
    </source>
</evidence>
<accession>A0A6S6TL08</accession>
<proteinExistence type="predicted"/>
<feature type="domain" description="Mut7-C RNAse" evidence="2">
    <location>
        <begin position="196"/>
        <end position="337"/>
    </location>
</feature>
<evidence type="ECO:0000256" key="1">
    <source>
        <dbReference type="PROSITE-ProRule" id="PRU00182"/>
    </source>
</evidence>
<dbReference type="InterPro" id="IPR027798">
    <property type="entry name" value="Ub_Mut7C"/>
</dbReference>
<dbReference type="Pfam" id="PF01927">
    <property type="entry name" value="Mut7-C"/>
    <property type="match status" value="1"/>
</dbReference>
<evidence type="ECO:0000259" key="2">
    <source>
        <dbReference type="Pfam" id="PF01927"/>
    </source>
</evidence>